<dbReference type="SUPFAM" id="SSF48403">
    <property type="entry name" value="Ankyrin repeat"/>
    <property type="match status" value="2"/>
</dbReference>
<dbReference type="EMBL" id="JARGDH010000001">
    <property type="protein sequence ID" value="KAL0280591.1"/>
    <property type="molecule type" value="Genomic_DNA"/>
</dbReference>
<dbReference type="PANTHER" id="PTHR24123">
    <property type="entry name" value="ANKYRIN REPEAT-CONTAINING"/>
    <property type="match status" value="1"/>
</dbReference>
<evidence type="ECO:0000256" key="5">
    <source>
        <dbReference type="SAM" id="Coils"/>
    </source>
</evidence>
<evidence type="ECO:0008006" key="11">
    <source>
        <dbReference type="Google" id="ProtNLM"/>
    </source>
</evidence>
<feature type="compositionally biased region" description="Polar residues" evidence="6">
    <location>
        <begin position="1670"/>
        <end position="1683"/>
    </location>
</feature>
<feature type="repeat" description="ANK" evidence="4">
    <location>
        <begin position="969"/>
        <end position="1001"/>
    </location>
</feature>
<evidence type="ECO:0000259" key="7">
    <source>
        <dbReference type="Pfam" id="PF24883"/>
    </source>
</evidence>
<keyword evidence="3 4" id="KW-0040">ANK repeat</keyword>
<dbReference type="InterPro" id="IPR002110">
    <property type="entry name" value="Ankyrin_rpt"/>
</dbReference>
<dbReference type="PROSITE" id="PS50297">
    <property type="entry name" value="ANK_REP_REGION"/>
    <property type="match status" value="12"/>
</dbReference>
<dbReference type="PANTHER" id="PTHR24123:SF65">
    <property type="entry name" value="ANKYRIN REPEAT DOMAIN-CONTAINING PROTEIN 50"/>
    <property type="match status" value="1"/>
</dbReference>
<dbReference type="EMBL" id="JARGDH010000001">
    <property type="protein sequence ID" value="KAL0280590.1"/>
    <property type="molecule type" value="Genomic_DNA"/>
</dbReference>
<feature type="compositionally biased region" description="Basic and acidic residues" evidence="6">
    <location>
        <begin position="528"/>
        <end position="543"/>
    </location>
</feature>
<dbReference type="Pfam" id="PF24883">
    <property type="entry name" value="NPHP3_N"/>
    <property type="match status" value="1"/>
</dbReference>
<comment type="caution">
    <text evidence="10">The sequence shown here is derived from an EMBL/GenBank/DDBJ whole genome shotgun (WGS) entry which is preliminary data.</text>
</comment>
<evidence type="ECO:0000313" key="10">
    <source>
        <dbReference type="EMBL" id="KAL0280591.1"/>
    </source>
</evidence>
<keyword evidence="2" id="KW-0677">Repeat</keyword>
<dbReference type="Pfam" id="PF13637">
    <property type="entry name" value="Ank_4"/>
    <property type="match status" value="2"/>
</dbReference>
<feature type="region of interest" description="Disordered" evidence="6">
    <location>
        <begin position="1670"/>
        <end position="1690"/>
    </location>
</feature>
<feature type="compositionally biased region" description="Low complexity" evidence="6">
    <location>
        <begin position="1507"/>
        <end position="1528"/>
    </location>
</feature>
<feature type="domain" description="TANC1/2-like winged helix" evidence="9">
    <location>
        <begin position="334"/>
        <end position="489"/>
    </location>
</feature>
<keyword evidence="5" id="KW-0175">Coiled coil</keyword>
<feature type="domain" description="Nephrocystin 3-like N-terminal" evidence="7">
    <location>
        <begin position="37"/>
        <end position="120"/>
    </location>
</feature>
<sequence>MAGPFADRKKFLCREWAFMKLAHCLEQRPISKTCGAFIVGGPGAGKTTLCCEIVWPGSGGGSRQQRSLRRRLLAYHFCQAHLASSLSVSDFIRSIISQILGKSSEVSSSPTSGDLKSPTFSSKTLSQQYAEKIRHDPEVQAALRPDFLDRDPDEALKKGVLFPLLEIDPPKHCLFLLVDSIDENQKQGSSCFAQNGQEAKSGSGSKTIAELLANHHHLFPQWLLLVCTVRKQSKHISRMFTGFRKLSLDDLRKSQVVRDVQQYILARIDSEESIRQHISRDTVEMLNQLHIKSNGCFLYLERVLDGVSENFIVLREIREIPGTLNGLYLWLCQRLFHRKQFSKVQPILNVILASRKPLTISEIYEAVWTSNTNLTRQDFSKRLHLLRRVVRLNSDGTLLLFHHSFAEWLLDVKHCTRKYLCSAELGHGMLAMSHSLKAKELNSEDIQNFALHLTRMPPPDESVLNFIDKMLNFDYNTMLVLWLIQSGANVENCLLGHEKRDAIVEYIRESQEKRNSADVNRKRANSLGKKDLKSKPTKTDNGKKYKSKKSASMKRNQVPNAHQACQYEKLKESYEELEFEPYGRRDLDKDKRISDDYDHLDFELKKPEKKAIISETNELLEQLTNLDLCIKKDETGFFETEKSPDFLKDFNEHSFKFSTIDSSTKNNENNFLKLDSEDSGFLKSEDASTLGLRSDGQITLSSNNEESTNGATLKSVLTREEELDLLLNGLEKSLNEETHLLENSFLSQIKETSLIGLKKENIELEKLNDTFDNAFRDENVPEVDVEKDCVVLDKVNEVENELELETSQNVAQEKKDSVLDNLLEILKVPKDPKVLKILTEAGAKVSKSNSLQRDGKGSSIDGEIEEILSSQVSRNVSPNTELQELLLSWNKEADISSVDSTGRTTIHTLAGEGNSTLLNLVLSTYPEVNLEAEDRHGQTALNLAARHGYLEVVQVLLNAGADCNHADCEGWTALRAAAWGGHTSVVELLLKHGADVDVADCDQRTALRAAAWGGHDDIVRLLVAHKANVNQTDDEGRTALIAASYMGHSEIVEHLLDNGAEINHEDADGRTALSVAALCVPNNEGYAKVVNILLERGAFVDHQDKDGMTPLLVAAFEGHRDVCELLLEFEADVDHADKSGRTPLWAAASMGHSAVVELLLFWGCYVDSIDHEGRTVLSVAAAQGNTDVVRQLLDRGLDEQHRDNSGWTPLHYAAFEGHIEVCEALLEAGAKVDEPDNDGKGPLMLAAQEGHGALVESLLEVHGAPPDQRAHDGKTALRLAALEGHYDVVRTLLSHGADVNIKDADGRSTLYILALENRLPMARYILEHGKADVESKDSEGRTPVHVSAWQGHCEMVSLLLSSGRADVNATDNENRTALHSASWQGHAQIVRLLLDHGATPDHTCNQGATALGIAAQEGHEACVRTLLHHGADPSHSDRCGRNAFRVAAKSGHGAVVKLLEEYAYNAKYKAASADPKQHVPHHDPSLAPQYSPVESPESTAQRQSFVSLSNHSNHSKSSSNLTNSTKSSHGPGSSAIHNSQGCLSFTQQLQQCGRSNKGRPLSKILSPLESEDASPIYASPPHSPLSDINSPCEEIKPHINADLHFARDTHMRIILGNTRIDQSHHSSKPKRNGIVTNPALRLMTNVKNGLECAAERIHKTRQEVSKFNHSKMTPATTKSNSYQWKKETPL</sequence>
<feature type="region of interest" description="Disordered" evidence="6">
    <location>
        <begin position="1473"/>
        <end position="1539"/>
    </location>
</feature>
<feature type="repeat" description="ANK" evidence="4">
    <location>
        <begin position="1068"/>
        <end position="1105"/>
    </location>
</feature>
<feature type="repeat" description="ANK" evidence="4">
    <location>
        <begin position="1106"/>
        <end position="1138"/>
    </location>
</feature>
<feature type="repeat" description="ANK" evidence="4">
    <location>
        <begin position="1139"/>
        <end position="1171"/>
    </location>
</feature>
<evidence type="ECO:0000256" key="3">
    <source>
        <dbReference type="ARBA" id="ARBA00023043"/>
    </source>
</evidence>
<dbReference type="SMART" id="SM00248">
    <property type="entry name" value="ANK"/>
    <property type="match status" value="17"/>
</dbReference>
<feature type="repeat" description="ANK" evidence="4">
    <location>
        <begin position="1002"/>
        <end position="1034"/>
    </location>
</feature>
<reference evidence="10" key="1">
    <citation type="journal article" date="2024" name="Gigascience">
        <title>Chromosome-level genome of the poultry shaft louse Menopon gallinae provides insight into the host-switching and adaptive evolution of parasitic lice.</title>
        <authorList>
            <person name="Xu Y."/>
            <person name="Ma L."/>
            <person name="Liu S."/>
            <person name="Liang Y."/>
            <person name="Liu Q."/>
            <person name="He Z."/>
            <person name="Tian L."/>
            <person name="Duan Y."/>
            <person name="Cai W."/>
            <person name="Li H."/>
            <person name="Song F."/>
        </authorList>
    </citation>
    <scope>NUCLEOTIDE SEQUENCE</scope>
    <source>
        <strain evidence="10">Cailab_2023a</strain>
    </source>
</reference>
<feature type="compositionally biased region" description="Basic and acidic residues" evidence="6">
    <location>
        <begin position="1475"/>
        <end position="1484"/>
    </location>
</feature>
<evidence type="ECO:0000256" key="6">
    <source>
        <dbReference type="SAM" id="MobiDB-lite"/>
    </source>
</evidence>
<dbReference type="InterPro" id="IPR051165">
    <property type="entry name" value="Multifunctional_ANK_Repeat"/>
</dbReference>
<feature type="domain" description="TANC1/2-like AAA+ ATPase lid" evidence="8">
    <location>
        <begin position="249"/>
        <end position="333"/>
    </location>
</feature>
<dbReference type="PRINTS" id="PR01415">
    <property type="entry name" value="ANKYRIN"/>
</dbReference>
<feature type="compositionally biased region" description="Polar residues" evidence="6">
    <location>
        <begin position="1496"/>
        <end position="1506"/>
    </location>
</feature>
<dbReference type="InterPro" id="IPR036770">
    <property type="entry name" value="Ankyrin_rpt-contain_sf"/>
</dbReference>
<keyword evidence="1" id="KW-0597">Phosphoprotein</keyword>
<name>A0AAW2IEY4_9NEOP</name>
<feature type="repeat" description="ANK" evidence="4">
    <location>
        <begin position="1406"/>
        <end position="1438"/>
    </location>
</feature>
<evidence type="ECO:0000259" key="9">
    <source>
        <dbReference type="Pfam" id="PF25521"/>
    </source>
</evidence>
<feature type="repeat" description="ANK" evidence="4">
    <location>
        <begin position="1205"/>
        <end position="1237"/>
    </location>
</feature>
<feature type="region of interest" description="Disordered" evidence="6">
    <location>
        <begin position="514"/>
        <end position="562"/>
    </location>
</feature>
<proteinExistence type="predicted"/>
<protein>
    <recommendedName>
        <fullName evidence="11">Ankyrin repeat domain-containing protein 50</fullName>
    </recommendedName>
</protein>
<dbReference type="InterPro" id="IPR056884">
    <property type="entry name" value="NPHP3-like_N"/>
</dbReference>
<dbReference type="Pfam" id="PF00023">
    <property type="entry name" value="Ank"/>
    <property type="match status" value="1"/>
</dbReference>
<dbReference type="Pfam" id="PF25520">
    <property type="entry name" value="AAA_lid_TANC1"/>
    <property type="match status" value="1"/>
</dbReference>
<dbReference type="Gene3D" id="1.25.40.20">
    <property type="entry name" value="Ankyrin repeat-containing domain"/>
    <property type="match status" value="7"/>
</dbReference>
<evidence type="ECO:0000259" key="8">
    <source>
        <dbReference type="Pfam" id="PF25520"/>
    </source>
</evidence>
<dbReference type="Pfam" id="PF25521">
    <property type="entry name" value="WHD_TANC1"/>
    <property type="match status" value="1"/>
</dbReference>
<dbReference type="InterPro" id="IPR058018">
    <property type="entry name" value="AAA_lid_TANC1/2"/>
</dbReference>
<feature type="repeat" description="ANK" evidence="4">
    <location>
        <begin position="1339"/>
        <end position="1372"/>
    </location>
</feature>
<dbReference type="InterPro" id="IPR058056">
    <property type="entry name" value="WH_TANC1/2"/>
</dbReference>
<feature type="repeat" description="ANK" evidence="4">
    <location>
        <begin position="1373"/>
        <end position="1405"/>
    </location>
</feature>
<evidence type="ECO:0000256" key="2">
    <source>
        <dbReference type="ARBA" id="ARBA00022737"/>
    </source>
</evidence>
<evidence type="ECO:0000256" key="4">
    <source>
        <dbReference type="PROSITE-ProRule" id="PRU00023"/>
    </source>
</evidence>
<organism evidence="10">
    <name type="scientific">Menopon gallinae</name>
    <name type="common">poultry shaft louse</name>
    <dbReference type="NCBI Taxonomy" id="328185"/>
    <lineage>
        <taxon>Eukaryota</taxon>
        <taxon>Metazoa</taxon>
        <taxon>Ecdysozoa</taxon>
        <taxon>Arthropoda</taxon>
        <taxon>Hexapoda</taxon>
        <taxon>Insecta</taxon>
        <taxon>Pterygota</taxon>
        <taxon>Neoptera</taxon>
        <taxon>Paraneoptera</taxon>
        <taxon>Psocodea</taxon>
        <taxon>Troctomorpha</taxon>
        <taxon>Phthiraptera</taxon>
        <taxon>Amblycera</taxon>
        <taxon>Menoponidae</taxon>
        <taxon>Menopon</taxon>
    </lineage>
</organism>
<feature type="repeat" description="ANK" evidence="4">
    <location>
        <begin position="1035"/>
        <end position="1067"/>
    </location>
</feature>
<gene>
    <name evidence="10" type="ORF">PYX00_001841</name>
</gene>
<feature type="repeat" description="ANK" evidence="4">
    <location>
        <begin position="936"/>
        <end position="968"/>
    </location>
</feature>
<dbReference type="Pfam" id="PF12796">
    <property type="entry name" value="Ank_2"/>
    <property type="match status" value="4"/>
</dbReference>
<feature type="repeat" description="ANK" evidence="4">
    <location>
        <begin position="1272"/>
        <end position="1304"/>
    </location>
</feature>
<dbReference type="PROSITE" id="PS50088">
    <property type="entry name" value="ANK_REPEAT"/>
    <property type="match status" value="13"/>
</dbReference>
<accession>A0AAW2IEY4</accession>
<feature type="repeat" description="ANK" evidence="4">
    <location>
        <begin position="1172"/>
        <end position="1204"/>
    </location>
</feature>
<feature type="coiled-coil region" evidence="5">
    <location>
        <begin position="757"/>
        <end position="815"/>
    </location>
</feature>
<evidence type="ECO:0000256" key="1">
    <source>
        <dbReference type="ARBA" id="ARBA00022553"/>
    </source>
</evidence>